<dbReference type="STRING" id="1263082.A0A068RK77"/>
<organism evidence="6 7">
    <name type="scientific">Lichtheimia corymbifera JMRC:FSU:9682</name>
    <dbReference type="NCBI Taxonomy" id="1263082"/>
    <lineage>
        <taxon>Eukaryota</taxon>
        <taxon>Fungi</taxon>
        <taxon>Fungi incertae sedis</taxon>
        <taxon>Mucoromycota</taxon>
        <taxon>Mucoromycotina</taxon>
        <taxon>Mucoromycetes</taxon>
        <taxon>Mucorales</taxon>
        <taxon>Lichtheimiaceae</taxon>
        <taxon>Lichtheimia</taxon>
    </lineage>
</organism>
<dbReference type="SUPFAM" id="SSF50965">
    <property type="entry name" value="Galactose oxidase, central domain"/>
    <property type="match status" value="1"/>
</dbReference>
<keyword evidence="1" id="KW-0880">Kelch repeat</keyword>
<feature type="chain" id="PRO_5001655217" description="Kelch repeat protein" evidence="5">
    <location>
        <begin position="22"/>
        <end position="523"/>
    </location>
</feature>
<keyword evidence="5" id="KW-0732">Signal</keyword>
<keyword evidence="4" id="KW-0812">Transmembrane</keyword>
<sequence length="523" mass="56227">MKHHPVLLSFILSCISHLAHGARPSTPLSAQGCALLMGNTIYCYGGAQFSSNNDDEDEKVPTTNAMYSLRLSDSGEQLDDWQEVTNHGRALGANAAFAVSPLPDGQGMIIVGGWGSNSGSQLNSNSQNIIYYANSGNWRSLYTYPQQSHLTSEMPAILDNNRTIWIWGGKIVGDDGVAEPENMGIVDRSQRMTTRQISFPSGSHGRTGHSAALGSDGHTIYYFGGLDGDSDSRELDDDHGGFKNVSMSEILVFDTNSQSWSKRTTSGSVVPSSRYFHTTTPIPGTNDILLYGGRRFGSRMPVDDFCYVYNTDSNEWTQINTPSMGAGPRWGHSAILHNDNRLFVLFGVNADGASTDDFYVFDYKNREWEGSSGGGTGGNGPSGGSGGGGSGGNKLSGGGIAGIVIAILVILGIIIAGFLLYRRRQRNAAMNQPTTWYGNTPPQGKDDLVLAPPPKDILPQYAMMDKGMVQQQQHPDAMLLYNNGGVATAAAGIPSSLHKPDEPATHDKIAVINKEETHQKPNE</sequence>
<feature type="transmembrane region" description="Helical" evidence="4">
    <location>
        <begin position="400"/>
        <end position="421"/>
    </location>
</feature>
<dbReference type="Pfam" id="PF24681">
    <property type="entry name" value="Kelch_KLHDC2_KLHL20_DRC7"/>
    <property type="match status" value="1"/>
</dbReference>
<keyword evidence="4" id="KW-0472">Membrane</keyword>
<feature type="region of interest" description="Disordered" evidence="3">
    <location>
        <begin position="370"/>
        <end position="390"/>
    </location>
</feature>
<comment type="caution">
    <text evidence="6">The sequence shown here is derived from an EMBL/GenBank/DDBJ whole genome shotgun (WGS) entry which is preliminary data.</text>
</comment>
<feature type="compositionally biased region" description="Gly residues" evidence="3">
    <location>
        <begin position="371"/>
        <end position="390"/>
    </location>
</feature>
<accession>A0A068RK77</accession>
<evidence type="ECO:0000256" key="4">
    <source>
        <dbReference type="SAM" id="Phobius"/>
    </source>
</evidence>
<dbReference type="InterPro" id="IPR011043">
    <property type="entry name" value="Gal_Oxase/kelch_b-propeller"/>
</dbReference>
<evidence type="ECO:0000256" key="2">
    <source>
        <dbReference type="ARBA" id="ARBA00022737"/>
    </source>
</evidence>
<feature type="compositionally biased region" description="Basic and acidic residues" evidence="3">
    <location>
        <begin position="498"/>
        <end position="523"/>
    </location>
</feature>
<dbReference type="EMBL" id="CBTN010000003">
    <property type="protein sequence ID" value="CDH49391.1"/>
    <property type="molecule type" value="Genomic_DNA"/>
</dbReference>
<keyword evidence="7" id="KW-1185">Reference proteome</keyword>
<dbReference type="CDD" id="cd12087">
    <property type="entry name" value="TM_EGFR-like"/>
    <property type="match status" value="1"/>
</dbReference>
<dbReference type="PANTHER" id="PTHR46093:SF18">
    <property type="entry name" value="FIBRONECTIN TYPE-III DOMAIN-CONTAINING PROTEIN"/>
    <property type="match status" value="1"/>
</dbReference>
<dbReference type="Gene3D" id="2.120.10.80">
    <property type="entry name" value="Kelch-type beta propeller"/>
    <property type="match status" value="2"/>
</dbReference>
<dbReference type="SUPFAM" id="SSF117281">
    <property type="entry name" value="Kelch motif"/>
    <property type="match status" value="1"/>
</dbReference>
<feature type="signal peptide" evidence="5">
    <location>
        <begin position="1"/>
        <end position="21"/>
    </location>
</feature>
<dbReference type="AlphaFoldDB" id="A0A068RK77"/>
<dbReference type="OrthoDB" id="2363417at2759"/>
<proteinExistence type="predicted"/>
<evidence type="ECO:0000313" key="7">
    <source>
        <dbReference type="Proteomes" id="UP000027586"/>
    </source>
</evidence>
<dbReference type="PANTHER" id="PTHR46093">
    <property type="entry name" value="ACYL-COA-BINDING DOMAIN-CONTAINING PROTEIN 5"/>
    <property type="match status" value="1"/>
</dbReference>
<evidence type="ECO:0008006" key="8">
    <source>
        <dbReference type="Google" id="ProtNLM"/>
    </source>
</evidence>
<dbReference type="VEuPathDB" id="FungiDB:LCOR_01135.1"/>
<name>A0A068RK77_9FUNG</name>
<gene>
    <name evidence="6" type="ORF">LCOR_01135.1</name>
</gene>
<reference evidence="6" key="1">
    <citation type="submission" date="2013-08" db="EMBL/GenBank/DDBJ databases">
        <title>Gene expansion shapes genome architecture in the human pathogen Lichtheimia corymbifera: an evolutionary genomics analysis in the ancient terrestrial Mucorales (Mucoromycotina).</title>
        <authorList>
            <person name="Schwartze V.U."/>
            <person name="Winter S."/>
            <person name="Shelest E."/>
            <person name="Marcet-Houben M."/>
            <person name="Horn F."/>
            <person name="Wehner S."/>
            <person name="Hoffmann K."/>
            <person name="Riege K."/>
            <person name="Sammeth M."/>
            <person name="Nowrousian M."/>
            <person name="Valiante V."/>
            <person name="Linde J."/>
            <person name="Jacobsen I.D."/>
            <person name="Marz M."/>
            <person name="Brakhage A.A."/>
            <person name="Gabaldon T."/>
            <person name="Bocker S."/>
            <person name="Voigt K."/>
        </authorList>
    </citation>
    <scope>NUCLEOTIDE SEQUENCE [LARGE SCALE GENOMIC DNA]</scope>
    <source>
        <strain evidence="6">FSU 9682</strain>
    </source>
</reference>
<dbReference type="Proteomes" id="UP000027586">
    <property type="component" value="Unassembled WGS sequence"/>
</dbReference>
<dbReference type="InterPro" id="IPR015915">
    <property type="entry name" value="Kelch-typ_b-propeller"/>
</dbReference>
<evidence type="ECO:0000313" key="6">
    <source>
        <dbReference type="EMBL" id="CDH49391.1"/>
    </source>
</evidence>
<evidence type="ECO:0000256" key="1">
    <source>
        <dbReference type="ARBA" id="ARBA00022441"/>
    </source>
</evidence>
<keyword evidence="2" id="KW-0677">Repeat</keyword>
<feature type="region of interest" description="Disordered" evidence="3">
    <location>
        <begin position="497"/>
        <end position="523"/>
    </location>
</feature>
<protein>
    <recommendedName>
        <fullName evidence="8">Kelch repeat protein</fullName>
    </recommendedName>
</protein>
<keyword evidence="4" id="KW-1133">Transmembrane helix</keyword>
<evidence type="ECO:0000256" key="5">
    <source>
        <dbReference type="SAM" id="SignalP"/>
    </source>
</evidence>
<evidence type="ECO:0000256" key="3">
    <source>
        <dbReference type="SAM" id="MobiDB-lite"/>
    </source>
</evidence>